<protein>
    <submittedName>
        <fullName evidence="2">Uncharacterized protein</fullName>
    </submittedName>
</protein>
<comment type="caution">
    <text evidence="2">The sequence shown here is derived from an EMBL/GenBank/DDBJ whole genome shotgun (WGS) entry which is preliminary data.</text>
</comment>
<feature type="compositionally biased region" description="Pro residues" evidence="1">
    <location>
        <begin position="1"/>
        <end position="17"/>
    </location>
</feature>
<dbReference type="Proteomes" id="UP000235145">
    <property type="component" value="Unassembled WGS sequence"/>
</dbReference>
<dbReference type="EMBL" id="NBSK02000002">
    <property type="protein sequence ID" value="KAJ0221905.1"/>
    <property type="molecule type" value="Genomic_DNA"/>
</dbReference>
<evidence type="ECO:0000256" key="1">
    <source>
        <dbReference type="SAM" id="MobiDB-lite"/>
    </source>
</evidence>
<proteinExistence type="predicted"/>
<organism evidence="2 3">
    <name type="scientific">Lactuca sativa</name>
    <name type="common">Garden lettuce</name>
    <dbReference type="NCBI Taxonomy" id="4236"/>
    <lineage>
        <taxon>Eukaryota</taxon>
        <taxon>Viridiplantae</taxon>
        <taxon>Streptophyta</taxon>
        <taxon>Embryophyta</taxon>
        <taxon>Tracheophyta</taxon>
        <taxon>Spermatophyta</taxon>
        <taxon>Magnoliopsida</taxon>
        <taxon>eudicotyledons</taxon>
        <taxon>Gunneridae</taxon>
        <taxon>Pentapetalae</taxon>
        <taxon>asterids</taxon>
        <taxon>campanulids</taxon>
        <taxon>Asterales</taxon>
        <taxon>Asteraceae</taxon>
        <taxon>Cichorioideae</taxon>
        <taxon>Cichorieae</taxon>
        <taxon>Lactucinae</taxon>
        <taxon>Lactuca</taxon>
    </lineage>
</organism>
<evidence type="ECO:0000313" key="2">
    <source>
        <dbReference type="EMBL" id="KAJ0221905.1"/>
    </source>
</evidence>
<feature type="compositionally biased region" description="Acidic residues" evidence="1">
    <location>
        <begin position="37"/>
        <end position="48"/>
    </location>
</feature>
<name>A0A9R1XNW8_LACSA</name>
<evidence type="ECO:0000313" key="3">
    <source>
        <dbReference type="Proteomes" id="UP000235145"/>
    </source>
</evidence>
<gene>
    <name evidence="2" type="ORF">LSAT_V11C200091530</name>
</gene>
<reference evidence="2 3" key="1">
    <citation type="journal article" date="2017" name="Nat. Commun.">
        <title>Genome assembly with in vitro proximity ligation data and whole-genome triplication in lettuce.</title>
        <authorList>
            <person name="Reyes-Chin-Wo S."/>
            <person name="Wang Z."/>
            <person name="Yang X."/>
            <person name="Kozik A."/>
            <person name="Arikit S."/>
            <person name="Song C."/>
            <person name="Xia L."/>
            <person name="Froenicke L."/>
            <person name="Lavelle D.O."/>
            <person name="Truco M.J."/>
            <person name="Xia R."/>
            <person name="Zhu S."/>
            <person name="Xu C."/>
            <person name="Xu H."/>
            <person name="Xu X."/>
            <person name="Cox K."/>
            <person name="Korf I."/>
            <person name="Meyers B.C."/>
            <person name="Michelmore R.W."/>
        </authorList>
    </citation>
    <scope>NUCLEOTIDE SEQUENCE [LARGE SCALE GENOMIC DNA]</scope>
    <source>
        <strain evidence="3">cv. Salinas</strain>
        <tissue evidence="2">Seedlings</tissue>
    </source>
</reference>
<dbReference type="AlphaFoldDB" id="A0A9R1XNW8"/>
<feature type="compositionally biased region" description="Basic and acidic residues" evidence="1">
    <location>
        <begin position="49"/>
        <end position="63"/>
    </location>
</feature>
<accession>A0A9R1XNW8</accession>
<keyword evidence="3" id="KW-1185">Reference proteome</keyword>
<sequence>MDHPPFPQAGPAFPPHAQPMGAGHDDVGPSGTHHGDTDDDIMEDEEEKYESSDKLSNKDWPDEKCRRAGSLILTYSSFEIQHPK</sequence>
<feature type="region of interest" description="Disordered" evidence="1">
    <location>
        <begin position="1"/>
        <end position="63"/>
    </location>
</feature>